<dbReference type="GO" id="GO:0045944">
    <property type="term" value="P:positive regulation of transcription by RNA polymerase II"/>
    <property type="evidence" value="ECO:0007669"/>
    <property type="project" value="EnsemblFungi"/>
</dbReference>
<dbReference type="Pfam" id="PF15288">
    <property type="entry name" value="zf-CCHC_6"/>
    <property type="match status" value="1"/>
</dbReference>
<dbReference type="STRING" id="402676.B6K5D0"/>
<dbReference type="GO" id="GO:0060090">
    <property type="term" value="F:molecular adaptor activity"/>
    <property type="evidence" value="ECO:0007669"/>
    <property type="project" value="EnsemblFungi"/>
</dbReference>
<dbReference type="JaponicusDB" id="SJAG_03900">
    <property type="gene designation" value="taf1"/>
</dbReference>
<accession>B6K5D0</accession>
<comment type="subcellular location">
    <subcellularLocation>
        <location evidence="1">Nucleus</location>
    </subcellularLocation>
</comment>
<dbReference type="PANTHER" id="PTHR13900">
    <property type="entry name" value="TRANSCRIPTION INITIATION FACTOR TFIID"/>
    <property type="match status" value="1"/>
</dbReference>
<proteinExistence type="predicted"/>
<evidence type="ECO:0000256" key="4">
    <source>
        <dbReference type="ARBA" id="ARBA00023242"/>
    </source>
</evidence>
<feature type="region of interest" description="Disordered" evidence="6">
    <location>
        <begin position="840"/>
        <end position="859"/>
    </location>
</feature>
<dbReference type="GO" id="GO:0004402">
    <property type="term" value="F:histone acetyltransferase activity"/>
    <property type="evidence" value="ECO:0007669"/>
    <property type="project" value="EnsemblFungi"/>
</dbReference>
<dbReference type="GeneID" id="7050537"/>
<feature type="coiled-coil region" evidence="5">
    <location>
        <begin position="916"/>
        <end position="943"/>
    </location>
</feature>
<dbReference type="OrthoDB" id="5752at2759"/>
<dbReference type="GO" id="GO:0005829">
    <property type="term" value="C:cytosol"/>
    <property type="evidence" value="ECO:0007669"/>
    <property type="project" value="EnsemblFungi"/>
</dbReference>
<sequence length="996" mass="113531">MSVNNLILNNINEERMMENGNNVCLPNSDEAGAYDFFQNQNALSTNEQEISMIQSILGAGLPMGSSDNEDSKSTEKPKSTNQDITDFSSFGLNLDGTGLGSNDAMMDDLEDVSDDNLPEEEPSNRDGSKNEADEDFHSMLVKEMGAEAAGQVLEGVGFSIPSGLMPHPEEEEAKEAQDNEEEINAQQEEQTREMVVKQYFPSFKKGIILNFSELFRPKPVKLAPPKKKQPRVCVPTRLTLDVDTDFSIFFKSKKSIPARRPLAAPIYTAHEKKRRTDGVVQRNDGLDLHTMFTTSDWEKDVIFDVNSPNAKKRHFSIDKSLVDIDLDTDESIFGDEPSKYKVVLNLNDPKLLLHVQKREDNQKNTQEHRQKNPLAWKYNVSNDAAYEMLKQNHQSKVRNTLSQLSIDHAFFAEKLTVPYYKTRLSKRAERSYHRPPITFKPNAVIVFSPLALRKRSKDKHKSARELIPSTKEISLCDNTYSICVEFSEEHPPVLSNIGMASRIVNYYRKKNEQDESRPKLEVGETHVLDVQDRSPFWNFGTVEPGEITPTLYNKMLRAPLFRHKVNETDFILIRNSNSQGCKYYLKNINYVFCCGQTFPVTDVPGPHSRKVTTASKHRLKMLVFRLIRRSPNDGLFIRQLSKHFSDQNEMQIRQRLKEFMEYQKKGDGPGYWKLKPNEVVPEEEGTRSMVSPETVCLLESMQVGVRQLEDAGYGKTLDELNEDDDEGMSTEQLLAPWITTRNFINATQGKAMLTLYGEGDPTGIGEGYSFIRTSMKGGFKPANESNEEKNEPQTKNAHAYNVAKQQQAYEEEIRRIWTAQKKGLGITDIRELQRKYGLRSLSDDAANPPEEKREDTPSANDKVLRIVRTYRDRNGNIERKQEVVRDPIVIHAYLKKRREIEEQSTALDSVVPTGDEATDRRNRKRLEQELAKSQKNWERRRARHAAKEGITLNGEGKKPTTRKCSNCGQVGHMKTNKVCPLFGRPEGGLASMLDKN</sequence>
<dbReference type="GO" id="GO:0005669">
    <property type="term" value="C:transcription factor TFIID complex"/>
    <property type="evidence" value="ECO:0000318"/>
    <property type="project" value="GO_Central"/>
</dbReference>
<evidence type="ECO:0000256" key="1">
    <source>
        <dbReference type="ARBA" id="ARBA00004123"/>
    </source>
</evidence>
<evidence type="ECO:0000313" key="11">
    <source>
        <dbReference type="Proteomes" id="UP000001744"/>
    </source>
</evidence>
<evidence type="ECO:0000313" key="9">
    <source>
        <dbReference type="EMBL" id="EEB08734.2"/>
    </source>
</evidence>
<evidence type="ECO:0000256" key="3">
    <source>
        <dbReference type="ARBA" id="ARBA00023163"/>
    </source>
</evidence>
<keyword evidence="4" id="KW-0539">Nucleus</keyword>
<name>B6K5D0_SCHJY</name>
<dbReference type="RefSeq" id="XP_002175027.2">
    <property type="nucleotide sequence ID" value="XM_002174991.2"/>
</dbReference>
<protein>
    <submittedName>
        <fullName evidence="9">Transcription factor TFIID complex subunit Taf111</fullName>
    </submittedName>
</protein>
<dbReference type="OMA" id="KEFMKYQ"/>
<dbReference type="GO" id="GO:0017025">
    <property type="term" value="F:TBP-class protein binding"/>
    <property type="evidence" value="ECO:0000318"/>
    <property type="project" value="GO_Central"/>
</dbReference>
<dbReference type="InterPro" id="IPR022591">
    <property type="entry name" value="TAF1_HAT_dom"/>
</dbReference>
<gene>
    <name evidence="10" type="primary">taf1</name>
    <name evidence="9" type="ORF">SJAG_03900</name>
</gene>
<feature type="compositionally biased region" description="Acidic residues" evidence="6">
    <location>
        <begin position="169"/>
        <end position="183"/>
    </location>
</feature>
<evidence type="ECO:0000313" key="10">
    <source>
        <dbReference type="JaponicusDB" id="SJAG_03900"/>
    </source>
</evidence>
<feature type="domain" description="Transcription initiation factor TFIID subunit 1 histone acetyltransferase" evidence="7">
    <location>
        <begin position="378"/>
        <end position="824"/>
    </location>
</feature>
<dbReference type="VEuPathDB" id="FungiDB:SJAG_03900"/>
<dbReference type="GO" id="GO:0046982">
    <property type="term" value="F:protein heterodimerization activity"/>
    <property type="evidence" value="ECO:0007669"/>
    <property type="project" value="EnsemblFungi"/>
</dbReference>
<feature type="compositionally biased region" description="Acidic residues" evidence="6">
    <location>
        <begin position="105"/>
        <end position="121"/>
    </location>
</feature>
<dbReference type="InterPro" id="IPR040240">
    <property type="entry name" value="TAF1"/>
</dbReference>
<dbReference type="PANTHER" id="PTHR13900:SF0">
    <property type="entry name" value="TRANSCRIPTION INITIATION FACTOR TFIID SUBUNIT 1"/>
    <property type="match status" value="1"/>
</dbReference>
<feature type="domain" description="Zinc knuckle" evidence="8">
    <location>
        <begin position="962"/>
        <end position="981"/>
    </location>
</feature>
<feature type="region of interest" description="Disordered" evidence="6">
    <location>
        <begin position="59"/>
        <end position="131"/>
    </location>
</feature>
<dbReference type="AlphaFoldDB" id="B6K5D0"/>
<dbReference type="EMBL" id="KE651167">
    <property type="protein sequence ID" value="EEB08734.2"/>
    <property type="molecule type" value="Genomic_DNA"/>
</dbReference>
<feature type="compositionally biased region" description="Basic and acidic residues" evidence="6">
    <location>
        <begin position="122"/>
        <end position="131"/>
    </location>
</feature>
<dbReference type="HOGENOM" id="CLU_000572_0_0_1"/>
<organism evidence="9 11">
    <name type="scientific">Schizosaccharomyces japonicus (strain yFS275 / FY16936)</name>
    <name type="common">Fission yeast</name>
    <dbReference type="NCBI Taxonomy" id="402676"/>
    <lineage>
        <taxon>Eukaryota</taxon>
        <taxon>Fungi</taxon>
        <taxon>Dikarya</taxon>
        <taxon>Ascomycota</taxon>
        <taxon>Taphrinomycotina</taxon>
        <taxon>Schizosaccharomycetes</taxon>
        <taxon>Schizosaccharomycetales</taxon>
        <taxon>Schizosaccharomycetaceae</taxon>
        <taxon>Schizosaccharomyces</taxon>
    </lineage>
</organism>
<feature type="region of interest" description="Disordered" evidence="6">
    <location>
        <begin position="164"/>
        <end position="190"/>
    </location>
</feature>
<evidence type="ECO:0000256" key="6">
    <source>
        <dbReference type="SAM" id="MobiDB-lite"/>
    </source>
</evidence>
<dbReference type="InterPro" id="IPR041670">
    <property type="entry name" value="Znf-CCHC_6"/>
</dbReference>
<keyword evidence="5" id="KW-0175">Coiled coil</keyword>
<evidence type="ECO:0000259" key="8">
    <source>
        <dbReference type="Pfam" id="PF15288"/>
    </source>
</evidence>
<dbReference type="eggNOG" id="KOG0008">
    <property type="taxonomic scope" value="Eukaryota"/>
</dbReference>
<keyword evidence="2" id="KW-0805">Transcription regulation</keyword>
<evidence type="ECO:0000259" key="7">
    <source>
        <dbReference type="Pfam" id="PF12157"/>
    </source>
</evidence>
<dbReference type="GO" id="GO:0051123">
    <property type="term" value="P:RNA polymerase II preinitiation complex assembly"/>
    <property type="evidence" value="ECO:0000318"/>
    <property type="project" value="GO_Central"/>
</dbReference>
<feature type="compositionally biased region" description="Polar residues" evidence="6">
    <location>
        <begin position="79"/>
        <end position="91"/>
    </location>
</feature>
<reference evidence="9 11" key="1">
    <citation type="journal article" date="2011" name="Science">
        <title>Comparative functional genomics of the fission yeasts.</title>
        <authorList>
            <person name="Rhind N."/>
            <person name="Chen Z."/>
            <person name="Yassour M."/>
            <person name="Thompson D.A."/>
            <person name="Haas B.J."/>
            <person name="Habib N."/>
            <person name="Wapinski I."/>
            <person name="Roy S."/>
            <person name="Lin M.F."/>
            <person name="Heiman D.I."/>
            <person name="Young S.K."/>
            <person name="Furuya K."/>
            <person name="Guo Y."/>
            <person name="Pidoux A."/>
            <person name="Chen H.M."/>
            <person name="Robbertse B."/>
            <person name="Goldberg J.M."/>
            <person name="Aoki K."/>
            <person name="Bayne E.H."/>
            <person name="Berlin A.M."/>
            <person name="Desjardins C.A."/>
            <person name="Dobbs E."/>
            <person name="Dukaj L."/>
            <person name="Fan L."/>
            <person name="FitzGerald M.G."/>
            <person name="French C."/>
            <person name="Gujja S."/>
            <person name="Hansen K."/>
            <person name="Keifenheim D."/>
            <person name="Levin J.Z."/>
            <person name="Mosher R.A."/>
            <person name="Mueller C.A."/>
            <person name="Pfiffner J."/>
            <person name="Priest M."/>
            <person name="Russ C."/>
            <person name="Smialowska A."/>
            <person name="Swoboda P."/>
            <person name="Sykes S.M."/>
            <person name="Vaughn M."/>
            <person name="Vengrova S."/>
            <person name="Yoder R."/>
            <person name="Zeng Q."/>
            <person name="Allshire R."/>
            <person name="Baulcombe D."/>
            <person name="Birren B.W."/>
            <person name="Brown W."/>
            <person name="Ekwall K."/>
            <person name="Kellis M."/>
            <person name="Leatherwood J."/>
            <person name="Levin H."/>
            <person name="Margalit H."/>
            <person name="Martienssen R."/>
            <person name="Nieduszynski C.A."/>
            <person name="Spatafora J.W."/>
            <person name="Friedman N."/>
            <person name="Dalgaard J.Z."/>
            <person name="Baumann P."/>
            <person name="Niki H."/>
            <person name="Regev A."/>
            <person name="Nusbaum C."/>
        </authorList>
    </citation>
    <scope>NUCLEOTIDE SEQUENCE [LARGE SCALE GENOMIC DNA]</scope>
    <source>
        <strain evidence="11">yFS275 / FY16936</strain>
    </source>
</reference>
<dbReference type="GO" id="GO:0016251">
    <property type="term" value="F:RNA polymerase II general transcription initiation factor activity"/>
    <property type="evidence" value="ECO:0000318"/>
    <property type="project" value="GO_Central"/>
</dbReference>
<keyword evidence="3" id="KW-0804">Transcription</keyword>
<feature type="compositionally biased region" description="Basic and acidic residues" evidence="6">
    <location>
        <begin position="69"/>
        <end position="78"/>
    </location>
</feature>
<evidence type="ECO:0000256" key="5">
    <source>
        <dbReference type="SAM" id="Coils"/>
    </source>
</evidence>
<dbReference type="GO" id="GO:0003682">
    <property type="term" value="F:chromatin binding"/>
    <property type="evidence" value="ECO:0007669"/>
    <property type="project" value="EnsemblFungi"/>
</dbReference>
<dbReference type="Proteomes" id="UP000001744">
    <property type="component" value="Unassembled WGS sequence"/>
</dbReference>
<evidence type="ECO:0000256" key="2">
    <source>
        <dbReference type="ARBA" id="ARBA00023015"/>
    </source>
</evidence>
<keyword evidence="11" id="KW-1185">Reference proteome</keyword>
<dbReference type="Pfam" id="PF12157">
    <property type="entry name" value="DUF3591"/>
    <property type="match status" value="1"/>
</dbReference>